<proteinExistence type="predicted"/>
<feature type="domain" description="N-acetyltransferase" evidence="2">
    <location>
        <begin position="80"/>
        <end position="236"/>
    </location>
</feature>
<dbReference type="RefSeq" id="WP_245762708.1">
    <property type="nucleotide sequence ID" value="NZ_FOXU01000005.1"/>
</dbReference>
<dbReference type="GO" id="GO:0008999">
    <property type="term" value="F:protein-N-terminal-alanine acetyltransferase activity"/>
    <property type="evidence" value="ECO:0007669"/>
    <property type="project" value="TreeGrafter"/>
</dbReference>
<dbReference type="Proteomes" id="UP000198734">
    <property type="component" value="Unassembled WGS sequence"/>
</dbReference>
<evidence type="ECO:0000259" key="2">
    <source>
        <dbReference type="PROSITE" id="PS51186"/>
    </source>
</evidence>
<keyword evidence="1" id="KW-0472">Membrane</keyword>
<evidence type="ECO:0000313" key="4">
    <source>
        <dbReference type="Proteomes" id="UP000198734"/>
    </source>
</evidence>
<dbReference type="Pfam" id="PF13302">
    <property type="entry name" value="Acetyltransf_3"/>
    <property type="match status" value="1"/>
</dbReference>
<dbReference type="AlphaFoldDB" id="A0A1I5ZIB7"/>
<dbReference type="STRING" id="126156.SAMN05421670_2719"/>
<name>A0A1I5ZIB7_9BACI</name>
<keyword evidence="3" id="KW-0808">Transferase</keyword>
<dbReference type="GO" id="GO:0005737">
    <property type="term" value="C:cytoplasm"/>
    <property type="evidence" value="ECO:0007669"/>
    <property type="project" value="TreeGrafter"/>
</dbReference>
<dbReference type="InterPro" id="IPR000182">
    <property type="entry name" value="GNAT_dom"/>
</dbReference>
<dbReference type="PROSITE" id="PS51186">
    <property type="entry name" value="GNAT"/>
    <property type="match status" value="1"/>
</dbReference>
<dbReference type="SUPFAM" id="SSF55729">
    <property type="entry name" value="Acyl-CoA N-acyltransferases (Nat)"/>
    <property type="match status" value="1"/>
</dbReference>
<keyword evidence="4" id="KW-1185">Reference proteome</keyword>
<keyword evidence="1" id="KW-1133">Transmembrane helix</keyword>
<sequence>MAKWMLLFAGIAIIVGNAWGIYSMYQPKVGPIGNGEIANSVWVSIIFSTLAGVIAIAQFVALLIHDNHKKRFPTLETERFILRPIEISDAKEVFYYFSKDEVTKYYDLDTFEDVKEAKVLIGNWQKKYLKKEGIRWGIATKEENKIIGSCGYHNWEKKHFKAEIGFEVAPEFWRKGIMIEVLQPILRYGFELMDLNRIEALFAPDNIASKKTLEKAGFVYEGTFRKSAFEKGRFCDEAICSLLKKEFVQ</sequence>
<dbReference type="PANTHER" id="PTHR43792">
    <property type="entry name" value="GNAT FAMILY, PUTATIVE (AFU_ORTHOLOGUE AFUA_3G00765)-RELATED-RELATED"/>
    <property type="match status" value="1"/>
</dbReference>
<reference evidence="4" key="1">
    <citation type="submission" date="2016-10" db="EMBL/GenBank/DDBJ databases">
        <authorList>
            <person name="Varghese N."/>
            <person name="Submissions S."/>
        </authorList>
    </citation>
    <scope>NUCLEOTIDE SEQUENCE [LARGE SCALE GENOMIC DNA]</scope>
    <source>
        <strain evidence="4">DSM 11706</strain>
    </source>
</reference>
<evidence type="ECO:0000256" key="1">
    <source>
        <dbReference type="SAM" id="Phobius"/>
    </source>
</evidence>
<keyword evidence="1" id="KW-0812">Transmembrane</keyword>
<organism evidence="3 4">
    <name type="scientific">Psychrobacillus psychrotolerans</name>
    <dbReference type="NCBI Taxonomy" id="126156"/>
    <lineage>
        <taxon>Bacteria</taxon>
        <taxon>Bacillati</taxon>
        <taxon>Bacillota</taxon>
        <taxon>Bacilli</taxon>
        <taxon>Bacillales</taxon>
        <taxon>Bacillaceae</taxon>
        <taxon>Psychrobacillus</taxon>
    </lineage>
</organism>
<dbReference type="InterPro" id="IPR016181">
    <property type="entry name" value="Acyl_CoA_acyltransferase"/>
</dbReference>
<accession>A0A1I5ZIB7</accession>
<feature type="transmembrane region" description="Helical" evidence="1">
    <location>
        <begin position="42"/>
        <end position="64"/>
    </location>
</feature>
<evidence type="ECO:0000313" key="3">
    <source>
        <dbReference type="EMBL" id="SFQ56196.1"/>
    </source>
</evidence>
<protein>
    <submittedName>
        <fullName evidence="3">Ribosomal-protein-alanine N-acetyltransferase</fullName>
    </submittedName>
</protein>
<dbReference type="PANTHER" id="PTHR43792:SF9">
    <property type="entry name" value="RIBOSOMAL-PROTEIN-ALANINE ACETYLTRANSFERASE"/>
    <property type="match status" value="1"/>
</dbReference>
<gene>
    <name evidence="3" type="ORF">SAMN05421670_2719</name>
</gene>
<dbReference type="EMBL" id="FOXU01000005">
    <property type="protein sequence ID" value="SFQ56196.1"/>
    <property type="molecule type" value="Genomic_DNA"/>
</dbReference>
<dbReference type="Gene3D" id="3.40.630.30">
    <property type="match status" value="1"/>
</dbReference>
<dbReference type="InterPro" id="IPR051531">
    <property type="entry name" value="N-acetyltransferase"/>
</dbReference>